<evidence type="ECO:0000313" key="15">
    <source>
        <dbReference type="Proteomes" id="UP000675781"/>
    </source>
</evidence>
<evidence type="ECO:0000259" key="13">
    <source>
        <dbReference type="PROSITE" id="PS50929"/>
    </source>
</evidence>
<dbReference type="PROSITE" id="PS50893">
    <property type="entry name" value="ABC_TRANSPORTER_2"/>
    <property type="match status" value="1"/>
</dbReference>
<keyword evidence="6 14" id="KW-0067">ATP-binding</keyword>
<comment type="subcellular location">
    <subcellularLocation>
        <location evidence="1">Cell membrane</location>
        <topology evidence="1">Multi-pass membrane protein</topology>
    </subcellularLocation>
</comment>
<dbReference type="FunFam" id="3.40.50.300:FF:000299">
    <property type="entry name" value="ABC transporter ATP-binding protein/permease"/>
    <property type="match status" value="1"/>
</dbReference>
<evidence type="ECO:0000256" key="7">
    <source>
        <dbReference type="ARBA" id="ARBA00022989"/>
    </source>
</evidence>
<dbReference type="SUPFAM" id="SSF90123">
    <property type="entry name" value="ABC transporter transmembrane region"/>
    <property type="match status" value="1"/>
</dbReference>
<protein>
    <submittedName>
        <fullName evidence="14">ABC transporter ATP-binding protein</fullName>
    </submittedName>
</protein>
<accession>A0A941ISN4</accession>
<sequence>MTTAVDTENPDAAEQAAASPVPAAEDWRGVAAEDTEEVSAKGGVFLRARSRRLLGALIRPHRRAMLFATVLIIVVTGFEMCAPYLVSVGIDDGMPAVKHGDWTPIVLAAAGIGGSALLGSLLRLKFLTLAGRIGQDMLLALRRRVFQQFQALPIAFHEKYTSGRVISRLTNDLDALNDLINSSLDGLISALLNIVVIGTLLAVIDPMLSVIVLVCLPALGGLLVWYTKGSRVAYRQQRAAVAACIVQFVETLNGIRAVQSFRREVRNRDIFSKLNQDYVDANAKSMMMFGWFIPGIVAVGAIATASVLVFGGFQVMDGSLQVGLLTAYILYMRKFFDPMQDLAVFYTSYQSAAAALEKLSGVLEERPEVPEPTEPRELPEPVRGQITFEGVRFSYPKRDKDEAERVILPGLELEIPAGQTVALVGATGAGKSTLARLMCRFYDPIQGAVRLDGIDLRELRDRDLRKGVIMVTQENFLFSGSVADNIRFGRPEATDEQVEQAARAIGAHEFIARLPEGYQTDVKKRGGRLSAGQRQLVAFARAFLADPAVLILDEATSSLDVPSERLVQRALRTILADRTALIIAHRLSTVEIADRVLVMESGRIVEDGEPEALISAEVATGDAPSRFAALHEAWRESLV</sequence>
<dbReference type="InterPro" id="IPR017871">
    <property type="entry name" value="ABC_transporter-like_CS"/>
</dbReference>
<evidence type="ECO:0000256" key="9">
    <source>
        <dbReference type="ARBA" id="ARBA00061644"/>
    </source>
</evidence>
<dbReference type="Gene3D" id="1.20.1560.10">
    <property type="entry name" value="ABC transporter type 1, transmembrane domain"/>
    <property type="match status" value="1"/>
</dbReference>
<evidence type="ECO:0000256" key="4">
    <source>
        <dbReference type="ARBA" id="ARBA00022692"/>
    </source>
</evidence>
<dbReference type="Gene3D" id="3.40.50.300">
    <property type="entry name" value="P-loop containing nucleotide triphosphate hydrolases"/>
    <property type="match status" value="1"/>
</dbReference>
<organism evidence="14 15">
    <name type="scientific">Actinospica durhamensis</name>
    <dbReference type="NCBI Taxonomy" id="1508375"/>
    <lineage>
        <taxon>Bacteria</taxon>
        <taxon>Bacillati</taxon>
        <taxon>Actinomycetota</taxon>
        <taxon>Actinomycetes</taxon>
        <taxon>Catenulisporales</taxon>
        <taxon>Actinospicaceae</taxon>
        <taxon>Actinospica</taxon>
    </lineage>
</organism>
<dbReference type="InterPro" id="IPR003593">
    <property type="entry name" value="AAA+_ATPase"/>
</dbReference>
<keyword evidence="3" id="KW-1003">Cell membrane</keyword>
<keyword evidence="8 11" id="KW-0472">Membrane</keyword>
<evidence type="ECO:0000256" key="5">
    <source>
        <dbReference type="ARBA" id="ARBA00022741"/>
    </source>
</evidence>
<dbReference type="GO" id="GO:0016887">
    <property type="term" value="F:ATP hydrolysis activity"/>
    <property type="evidence" value="ECO:0007669"/>
    <property type="project" value="InterPro"/>
</dbReference>
<dbReference type="Pfam" id="PF00005">
    <property type="entry name" value="ABC_tran"/>
    <property type="match status" value="1"/>
</dbReference>
<keyword evidence="15" id="KW-1185">Reference proteome</keyword>
<dbReference type="GO" id="GO:0015421">
    <property type="term" value="F:ABC-type oligopeptide transporter activity"/>
    <property type="evidence" value="ECO:0007669"/>
    <property type="project" value="TreeGrafter"/>
</dbReference>
<name>A0A941ISN4_9ACTN</name>
<proteinExistence type="inferred from homology"/>
<keyword evidence="7 11" id="KW-1133">Transmembrane helix</keyword>
<evidence type="ECO:0000256" key="2">
    <source>
        <dbReference type="ARBA" id="ARBA00022448"/>
    </source>
</evidence>
<dbReference type="PANTHER" id="PTHR43394">
    <property type="entry name" value="ATP-DEPENDENT PERMEASE MDL1, MITOCHONDRIAL"/>
    <property type="match status" value="1"/>
</dbReference>
<dbReference type="InterPro" id="IPR036640">
    <property type="entry name" value="ABC1_TM_sf"/>
</dbReference>
<dbReference type="InterPro" id="IPR003439">
    <property type="entry name" value="ABC_transporter-like_ATP-bd"/>
</dbReference>
<evidence type="ECO:0000256" key="10">
    <source>
        <dbReference type="SAM" id="MobiDB-lite"/>
    </source>
</evidence>
<evidence type="ECO:0000256" key="11">
    <source>
        <dbReference type="SAM" id="Phobius"/>
    </source>
</evidence>
<dbReference type="PROSITE" id="PS50929">
    <property type="entry name" value="ABC_TM1F"/>
    <property type="match status" value="1"/>
</dbReference>
<dbReference type="GO" id="GO:0005886">
    <property type="term" value="C:plasma membrane"/>
    <property type="evidence" value="ECO:0007669"/>
    <property type="project" value="UniProtKB-SubCell"/>
</dbReference>
<dbReference type="PROSITE" id="PS00211">
    <property type="entry name" value="ABC_TRANSPORTER_1"/>
    <property type="match status" value="1"/>
</dbReference>
<feature type="transmembrane region" description="Helical" evidence="11">
    <location>
        <begin position="64"/>
        <end position="85"/>
    </location>
</feature>
<dbReference type="AlphaFoldDB" id="A0A941ISN4"/>
<evidence type="ECO:0000256" key="1">
    <source>
        <dbReference type="ARBA" id="ARBA00004651"/>
    </source>
</evidence>
<comment type="similarity">
    <text evidence="9">Belongs to the ABC transporter superfamily. Lipid exporter (TC 3.A.1.106) family.</text>
</comment>
<dbReference type="Proteomes" id="UP000675781">
    <property type="component" value="Unassembled WGS sequence"/>
</dbReference>
<dbReference type="InterPro" id="IPR011527">
    <property type="entry name" value="ABC1_TM_dom"/>
</dbReference>
<evidence type="ECO:0000256" key="8">
    <source>
        <dbReference type="ARBA" id="ARBA00023136"/>
    </source>
</evidence>
<comment type="caution">
    <text evidence="14">The sequence shown here is derived from an EMBL/GenBank/DDBJ whole genome shotgun (WGS) entry which is preliminary data.</text>
</comment>
<feature type="transmembrane region" description="Helical" evidence="11">
    <location>
        <begin position="186"/>
        <end position="204"/>
    </location>
</feature>
<feature type="domain" description="ABC transporter" evidence="12">
    <location>
        <begin position="386"/>
        <end position="626"/>
    </location>
</feature>
<keyword evidence="5" id="KW-0547">Nucleotide-binding</keyword>
<feature type="transmembrane region" description="Helical" evidence="11">
    <location>
        <begin position="105"/>
        <end position="124"/>
    </location>
</feature>
<feature type="compositionally biased region" description="Low complexity" evidence="10">
    <location>
        <begin position="10"/>
        <end position="24"/>
    </location>
</feature>
<evidence type="ECO:0000313" key="14">
    <source>
        <dbReference type="EMBL" id="MBR7835078.1"/>
    </source>
</evidence>
<evidence type="ECO:0000256" key="3">
    <source>
        <dbReference type="ARBA" id="ARBA00022475"/>
    </source>
</evidence>
<keyword evidence="4 11" id="KW-0812">Transmembrane</keyword>
<dbReference type="InterPro" id="IPR027417">
    <property type="entry name" value="P-loop_NTPase"/>
</dbReference>
<dbReference type="CDD" id="cd18546">
    <property type="entry name" value="ABC_6TM_Rv0194_D2_like"/>
    <property type="match status" value="1"/>
</dbReference>
<dbReference type="SMART" id="SM00382">
    <property type="entry name" value="AAA"/>
    <property type="match status" value="1"/>
</dbReference>
<dbReference type="PANTHER" id="PTHR43394:SF1">
    <property type="entry name" value="ATP-BINDING CASSETTE SUB-FAMILY B MEMBER 10, MITOCHONDRIAL"/>
    <property type="match status" value="1"/>
</dbReference>
<keyword evidence="2" id="KW-0813">Transport</keyword>
<dbReference type="RefSeq" id="WP_212529593.1">
    <property type="nucleotide sequence ID" value="NZ_JAGSOG010000082.1"/>
</dbReference>
<dbReference type="Pfam" id="PF00664">
    <property type="entry name" value="ABC_membrane"/>
    <property type="match status" value="1"/>
</dbReference>
<feature type="transmembrane region" description="Helical" evidence="11">
    <location>
        <begin position="210"/>
        <end position="227"/>
    </location>
</feature>
<reference evidence="14" key="1">
    <citation type="submission" date="2021-04" db="EMBL/GenBank/DDBJ databases">
        <title>Genome based classification of Actinospica acidithermotolerans sp. nov., an actinobacterium isolated from an Indonesian hot spring.</title>
        <authorList>
            <person name="Kusuma A.B."/>
            <person name="Putra K.E."/>
            <person name="Nafisah S."/>
            <person name="Loh J."/>
            <person name="Nouioui I."/>
            <person name="Goodfellow M."/>
        </authorList>
    </citation>
    <scope>NUCLEOTIDE SEQUENCE</scope>
    <source>
        <strain evidence="14">CSCA 57</strain>
    </source>
</reference>
<evidence type="ECO:0000259" key="12">
    <source>
        <dbReference type="PROSITE" id="PS50893"/>
    </source>
</evidence>
<dbReference type="EMBL" id="JAGSOG010000082">
    <property type="protein sequence ID" value="MBR7835078.1"/>
    <property type="molecule type" value="Genomic_DNA"/>
</dbReference>
<dbReference type="GO" id="GO:0005524">
    <property type="term" value="F:ATP binding"/>
    <property type="evidence" value="ECO:0007669"/>
    <property type="project" value="UniProtKB-KW"/>
</dbReference>
<evidence type="ECO:0000256" key="6">
    <source>
        <dbReference type="ARBA" id="ARBA00022840"/>
    </source>
</evidence>
<dbReference type="SUPFAM" id="SSF52540">
    <property type="entry name" value="P-loop containing nucleoside triphosphate hydrolases"/>
    <property type="match status" value="1"/>
</dbReference>
<dbReference type="InterPro" id="IPR039421">
    <property type="entry name" value="Type_1_exporter"/>
</dbReference>
<feature type="domain" description="ABC transmembrane type-1" evidence="13">
    <location>
        <begin position="66"/>
        <end position="351"/>
    </location>
</feature>
<feature type="transmembrane region" description="Helical" evidence="11">
    <location>
        <begin position="291"/>
        <end position="313"/>
    </location>
</feature>
<feature type="region of interest" description="Disordered" evidence="10">
    <location>
        <begin position="1"/>
        <end position="24"/>
    </location>
</feature>
<gene>
    <name evidence="14" type="ORF">KDL01_17515</name>
</gene>